<dbReference type="PROSITE" id="PS01124">
    <property type="entry name" value="HTH_ARAC_FAMILY_2"/>
    <property type="match status" value="1"/>
</dbReference>
<comment type="caution">
    <text evidence="3">The sequence shown here is derived from an EMBL/GenBank/DDBJ whole genome shotgun (WGS) entry which is preliminary data.</text>
</comment>
<evidence type="ECO:0000313" key="4">
    <source>
        <dbReference type="Proteomes" id="UP000216605"/>
    </source>
</evidence>
<reference evidence="3 4" key="1">
    <citation type="submission" date="2017-07" db="EMBL/GenBank/DDBJ databases">
        <title>Flavobacterium cyanobacteriorum sp. nov., isolated from cyanobacterial aggregates in a eutrophic lake.</title>
        <authorList>
            <person name="Cai H."/>
        </authorList>
    </citation>
    <scope>NUCLEOTIDE SEQUENCE [LARGE SCALE GENOMIC DNA]</scope>
    <source>
        <strain evidence="3 4">TH021</strain>
    </source>
</reference>
<feature type="transmembrane region" description="Helical" evidence="1">
    <location>
        <begin position="166"/>
        <end position="190"/>
    </location>
</feature>
<protein>
    <recommendedName>
        <fullName evidence="2">HTH araC/xylS-type domain-containing protein</fullName>
    </recommendedName>
</protein>
<proteinExistence type="predicted"/>
<gene>
    <name evidence="3" type="ORF">CHU92_09410</name>
</gene>
<feature type="transmembrane region" description="Helical" evidence="1">
    <location>
        <begin position="86"/>
        <end position="109"/>
    </location>
</feature>
<sequence length="350" mass="40237">MEKVFTTIILVTTVQALIYTGIFIAVKNNRSLKLLGLFMFVYIGTNLQWIFKDNVKYLPTTFSYLVVPLFYLYIRSILGIARKRDLWHLVPAAVEFLGLLPMLLSPGLGDAFYHSGKYNTFIIIFLVYIPPVYNLLYTGLSLLALKKCRKSISLLYTDVEKQRLNWLYVTCIIFATLYGLNLITSTALLTTSLDSYIYLYESVASAFIVYWTSVYGLNQKNLMLGDSRTETDNTAETGKVYVQGEAPPGESYEQKHREIIAFFEKTKIYTNKEISLFMVADLLQMPYKEVSKSINLVARKNFNQFVNEFRVKEAKELIKSDRLDQFTLTALAEEGGFNSRSTFFFSVQIY</sequence>
<organism evidence="3 4">
    <name type="scientific">Flavobacterium cyanobacteriorum</name>
    <dbReference type="NCBI Taxonomy" id="2022802"/>
    <lineage>
        <taxon>Bacteria</taxon>
        <taxon>Pseudomonadati</taxon>
        <taxon>Bacteroidota</taxon>
        <taxon>Flavobacteriia</taxon>
        <taxon>Flavobacteriales</taxon>
        <taxon>Flavobacteriaceae</taxon>
        <taxon>Flavobacterium</taxon>
    </lineage>
</organism>
<feature type="transmembrane region" description="Helical" evidence="1">
    <location>
        <begin position="6"/>
        <end position="25"/>
    </location>
</feature>
<feature type="transmembrane region" description="Helical" evidence="1">
    <location>
        <begin position="196"/>
        <end position="218"/>
    </location>
</feature>
<dbReference type="EMBL" id="NOXV01000267">
    <property type="protein sequence ID" value="OYQ36735.1"/>
    <property type="molecule type" value="Genomic_DNA"/>
</dbReference>
<feature type="transmembrane region" description="Helical" evidence="1">
    <location>
        <begin position="32"/>
        <end position="51"/>
    </location>
</feature>
<dbReference type="RefSeq" id="WP_094414926.1">
    <property type="nucleotide sequence ID" value="NZ_NOXV01000267.1"/>
</dbReference>
<evidence type="ECO:0000259" key="2">
    <source>
        <dbReference type="PROSITE" id="PS01124"/>
    </source>
</evidence>
<dbReference type="AlphaFoldDB" id="A0A255Z764"/>
<evidence type="ECO:0000313" key="3">
    <source>
        <dbReference type="EMBL" id="OYQ36735.1"/>
    </source>
</evidence>
<dbReference type="Gene3D" id="1.10.10.60">
    <property type="entry name" value="Homeodomain-like"/>
    <property type="match status" value="1"/>
</dbReference>
<dbReference type="InterPro" id="IPR018060">
    <property type="entry name" value="HTH_AraC"/>
</dbReference>
<evidence type="ECO:0000256" key="1">
    <source>
        <dbReference type="SAM" id="Phobius"/>
    </source>
</evidence>
<feature type="domain" description="HTH araC/xylS-type" evidence="2">
    <location>
        <begin position="257"/>
        <end position="350"/>
    </location>
</feature>
<feature type="transmembrane region" description="Helical" evidence="1">
    <location>
        <begin position="121"/>
        <end position="145"/>
    </location>
</feature>
<keyword evidence="4" id="KW-1185">Reference proteome</keyword>
<keyword evidence="1" id="KW-0812">Transmembrane</keyword>
<name>A0A255Z764_9FLAO</name>
<feature type="transmembrane region" description="Helical" evidence="1">
    <location>
        <begin position="57"/>
        <end position="74"/>
    </location>
</feature>
<dbReference type="Proteomes" id="UP000216605">
    <property type="component" value="Unassembled WGS sequence"/>
</dbReference>
<dbReference type="GO" id="GO:0003700">
    <property type="term" value="F:DNA-binding transcription factor activity"/>
    <property type="evidence" value="ECO:0007669"/>
    <property type="project" value="InterPro"/>
</dbReference>
<accession>A0A255Z764</accession>
<keyword evidence="1" id="KW-0472">Membrane</keyword>
<keyword evidence="1" id="KW-1133">Transmembrane helix</keyword>
<dbReference type="OrthoDB" id="9779074at2"/>
<dbReference type="GO" id="GO:0043565">
    <property type="term" value="F:sequence-specific DNA binding"/>
    <property type="evidence" value="ECO:0007669"/>
    <property type="project" value="InterPro"/>
</dbReference>